<feature type="region of interest" description="Disordered" evidence="5">
    <location>
        <begin position="1"/>
        <end position="20"/>
    </location>
</feature>
<evidence type="ECO:0000256" key="3">
    <source>
        <dbReference type="ARBA" id="ARBA00023065"/>
    </source>
</evidence>
<feature type="coiled-coil region" evidence="4">
    <location>
        <begin position="28"/>
        <end position="59"/>
    </location>
</feature>
<proteinExistence type="inferred from homology"/>
<evidence type="ECO:0000313" key="6">
    <source>
        <dbReference type="EMBL" id="NVK76526.1"/>
    </source>
</evidence>
<comment type="caution">
    <text evidence="6">The sequence shown here is derived from an EMBL/GenBank/DDBJ whole genome shotgun (WGS) entry which is preliminary data.</text>
</comment>
<comment type="similarity">
    <text evidence="1">Belongs to the V-ATPase D subunit family.</text>
</comment>
<name>A0A7Y7B0R9_STRMO</name>
<evidence type="ECO:0000313" key="7">
    <source>
        <dbReference type="Proteomes" id="UP000587462"/>
    </source>
</evidence>
<dbReference type="RefSeq" id="WP_171078320.1">
    <property type="nucleotide sequence ID" value="NZ_BNBU01000001.1"/>
</dbReference>
<reference evidence="6 7" key="1">
    <citation type="submission" date="2020-04" db="EMBL/GenBank/DDBJ databases">
        <title>Draft Genome Sequence of Streptomyces morookaense DSM 40503, an 8-azaguanine-producing strain.</title>
        <authorList>
            <person name="Qi J."/>
            <person name="Gao J.-M."/>
        </authorList>
    </citation>
    <scope>NUCLEOTIDE SEQUENCE [LARGE SCALE GENOMIC DNA]</scope>
    <source>
        <strain evidence="6 7">DSM 40503</strain>
    </source>
</reference>
<keyword evidence="2" id="KW-0813">Transport</keyword>
<protein>
    <submittedName>
        <fullName evidence="6">V-type ATP synthase subunit D</fullName>
    </submittedName>
</protein>
<evidence type="ECO:0000256" key="4">
    <source>
        <dbReference type="SAM" id="Coils"/>
    </source>
</evidence>
<organism evidence="6 7">
    <name type="scientific">Streptomyces morookaense</name>
    <name type="common">Streptoverticillium morookaense</name>
    <dbReference type="NCBI Taxonomy" id="1970"/>
    <lineage>
        <taxon>Bacteria</taxon>
        <taxon>Bacillati</taxon>
        <taxon>Actinomycetota</taxon>
        <taxon>Actinomycetes</taxon>
        <taxon>Kitasatosporales</taxon>
        <taxon>Streptomycetaceae</taxon>
        <taxon>Streptomyces</taxon>
    </lineage>
</organism>
<dbReference type="InterPro" id="IPR002699">
    <property type="entry name" value="V_ATPase_D"/>
</dbReference>
<gene>
    <name evidence="6" type="ORF">HG542_02500</name>
</gene>
<dbReference type="EMBL" id="JABBXF010000004">
    <property type="protein sequence ID" value="NVK76526.1"/>
    <property type="molecule type" value="Genomic_DNA"/>
</dbReference>
<keyword evidence="7" id="KW-1185">Reference proteome</keyword>
<evidence type="ECO:0000256" key="1">
    <source>
        <dbReference type="ARBA" id="ARBA00005850"/>
    </source>
</evidence>
<keyword evidence="3" id="KW-0406">Ion transport</keyword>
<dbReference type="Pfam" id="PF01813">
    <property type="entry name" value="ATP-synt_D"/>
    <property type="match status" value="1"/>
</dbReference>
<dbReference type="AlphaFoldDB" id="A0A7Y7B0R9"/>
<keyword evidence="4" id="KW-0175">Coiled coil</keyword>
<evidence type="ECO:0000256" key="5">
    <source>
        <dbReference type="SAM" id="MobiDB-lite"/>
    </source>
</evidence>
<accession>A0A7Y7B0R9</accession>
<evidence type="ECO:0000256" key="2">
    <source>
        <dbReference type="ARBA" id="ARBA00022448"/>
    </source>
</evidence>
<dbReference type="Gene3D" id="1.10.287.3240">
    <property type="match status" value="1"/>
</dbReference>
<sequence>MTTPHRIPPGRAGRLHLRRRHATATRAADLLERKLRVLLAEHRRLLEAEEETRRAWHEKLRAAGTWLSRGLQLGGEQALATAALPGRAEVTVEWTTTMGAHHPARAAVAPAVRTPSEPAPGNTALARAEAAYGDALRAAAAHAVARAAARAVGEEVLTTRQRIRALRRNWLPRLEHALAAVELALEEGEREDTVRLRWAAGRRPGTGPG</sequence>
<dbReference type="Proteomes" id="UP000587462">
    <property type="component" value="Unassembled WGS sequence"/>
</dbReference>
<dbReference type="GO" id="GO:0046961">
    <property type="term" value="F:proton-transporting ATPase activity, rotational mechanism"/>
    <property type="evidence" value="ECO:0007669"/>
    <property type="project" value="InterPro"/>
</dbReference>
<dbReference type="PANTHER" id="PTHR11671">
    <property type="entry name" value="V-TYPE ATP SYNTHASE SUBUNIT D"/>
    <property type="match status" value="1"/>
</dbReference>